<evidence type="ECO:0000313" key="1">
    <source>
        <dbReference type="EMBL" id="PON21419.1"/>
    </source>
</evidence>
<keyword evidence="2" id="KW-1185">Reference proteome</keyword>
<comment type="caution">
    <text evidence="1">The sequence shown here is derived from an EMBL/GenBank/DDBJ whole genome shotgun (WGS) entry which is preliminary data.</text>
</comment>
<proteinExistence type="predicted"/>
<sequence length="139" mass="15149">MLHSDKVLCKSPAEGFDMDGGSLAELRPGSSAHDYEVVTVVGLAWTPKLVQLETQDADAGQLVSFVLDRPNQRDAAAEADVNAHTSRHDHCCFFAFFGASPDSWEAPESCWKTLLAHDTTRHNTTHHAMLPAGLDSHSH</sequence>
<protein>
    <submittedName>
        <fullName evidence="1">Uncharacterized protein</fullName>
    </submittedName>
</protein>
<organism evidence="1 2">
    <name type="scientific">Trichoderma gamsii</name>
    <dbReference type="NCBI Taxonomy" id="398673"/>
    <lineage>
        <taxon>Eukaryota</taxon>
        <taxon>Fungi</taxon>
        <taxon>Dikarya</taxon>
        <taxon>Ascomycota</taxon>
        <taxon>Pezizomycotina</taxon>
        <taxon>Sordariomycetes</taxon>
        <taxon>Hypocreomycetidae</taxon>
        <taxon>Hypocreales</taxon>
        <taxon>Hypocreaceae</taxon>
        <taxon>Trichoderma</taxon>
    </lineage>
</organism>
<dbReference type="GeneID" id="29987733"/>
<gene>
    <name evidence="1" type="ORF">TGAM01_v209720</name>
</gene>
<dbReference type="EMBL" id="JPDN02000050">
    <property type="protein sequence ID" value="PON21419.1"/>
    <property type="molecule type" value="Genomic_DNA"/>
</dbReference>
<name>A0A2P4ZAU4_9HYPO</name>
<accession>A0A2P4ZAU4</accession>
<reference evidence="1 2" key="1">
    <citation type="journal article" date="2016" name="Genome Announc.">
        <title>Draft Whole-Genome Sequence of Trichoderma gamsii T6085, a Promising Biocontrol Agent of Fusarium Head Blight on Wheat.</title>
        <authorList>
            <person name="Baroncelli R."/>
            <person name="Zapparata A."/>
            <person name="Piaggeschi G."/>
            <person name="Sarrocco S."/>
            <person name="Vannacci G."/>
        </authorList>
    </citation>
    <scope>NUCLEOTIDE SEQUENCE [LARGE SCALE GENOMIC DNA]</scope>
    <source>
        <strain evidence="1 2">T6085</strain>
    </source>
</reference>
<dbReference type="AlphaFoldDB" id="A0A2P4ZAU4"/>
<dbReference type="RefSeq" id="XP_018659135.1">
    <property type="nucleotide sequence ID" value="XM_018807650.1"/>
</dbReference>
<evidence type="ECO:0000313" key="2">
    <source>
        <dbReference type="Proteomes" id="UP000054821"/>
    </source>
</evidence>
<dbReference type="Proteomes" id="UP000054821">
    <property type="component" value="Unassembled WGS sequence"/>
</dbReference>